<dbReference type="PANTHER" id="PTHR22589">
    <property type="entry name" value="CARNITINE O-ACYLTRANSFERASE"/>
    <property type="match status" value="1"/>
</dbReference>
<keyword evidence="3" id="KW-0012">Acyltransferase</keyword>
<dbReference type="GO" id="GO:0005777">
    <property type="term" value="C:peroxisome"/>
    <property type="evidence" value="ECO:0007669"/>
    <property type="project" value="TreeGrafter"/>
</dbReference>
<dbReference type="Gene3D" id="3.30.559.10">
    <property type="entry name" value="Chloramphenicol acetyltransferase-like domain"/>
    <property type="match status" value="1"/>
</dbReference>
<feature type="active site" description="Proton acceptor" evidence="4">
    <location>
        <position position="245"/>
    </location>
</feature>
<dbReference type="AlphaFoldDB" id="A0A5N5SJK6"/>
<dbReference type="Gene3D" id="3.30.559.70">
    <property type="entry name" value="Choline/Carnitine o-acyltransferase, domain 2"/>
    <property type="match status" value="1"/>
</dbReference>
<keyword evidence="2 6" id="KW-0808">Transferase</keyword>
<evidence type="ECO:0000256" key="1">
    <source>
        <dbReference type="ARBA" id="ARBA00005232"/>
    </source>
</evidence>
<reference evidence="6 7" key="1">
    <citation type="journal article" date="2019" name="PLoS Biol.">
        <title>Sex chromosomes control vertical transmission of feminizing Wolbachia symbionts in an isopod.</title>
        <authorList>
            <person name="Becking T."/>
            <person name="Chebbi M.A."/>
            <person name="Giraud I."/>
            <person name="Moumen B."/>
            <person name="Laverre T."/>
            <person name="Caubet Y."/>
            <person name="Peccoud J."/>
            <person name="Gilbert C."/>
            <person name="Cordaux R."/>
        </authorList>
    </citation>
    <scope>NUCLEOTIDE SEQUENCE [LARGE SCALE GENOMIC DNA]</scope>
    <source>
        <strain evidence="6">ANa2</strain>
        <tissue evidence="6">Whole body excluding digestive tract and cuticle</tissue>
    </source>
</reference>
<evidence type="ECO:0000256" key="4">
    <source>
        <dbReference type="PIRSR" id="PIRSR600542-1"/>
    </source>
</evidence>
<dbReference type="EMBL" id="SEYY01024280">
    <property type="protein sequence ID" value="KAB7494235.1"/>
    <property type="molecule type" value="Genomic_DNA"/>
</dbReference>
<feature type="domain" description="Choline/carnitine acyltransferase" evidence="5">
    <location>
        <begin position="118"/>
        <end position="239"/>
    </location>
</feature>
<dbReference type="GO" id="GO:0008458">
    <property type="term" value="F:carnitine O-octanoyltransferase activity"/>
    <property type="evidence" value="ECO:0007669"/>
    <property type="project" value="TreeGrafter"/>
</dbReference>
<gene>
    <name evidence="6" type="primary">CROT</name>
    <name evidence="6" type="ORF">Anas_06178</name>
</gene>
<dbReference type="InterPro" id="IPR042231">
    <property type="entry name" value="Cho/carn_acyl_trans_2"/>
</dbReference>
<proteinExistence type="inferred from homology"/>
<dbReference type="InterPro" id="IPR039551">
    <property type="entry name" value="Cho/carn_acyl_trans"/>
</dbReference>
<keyword evidence="7" id="KW-1185">Reference proteome</keyword>
<evidence type="ECO:0000256" key="2">
    <source>
        <dbReference type="ARBA" id="ARBA00022679"/>
    </source>
</evidence>
<feature type="domain" description="Choline/carnitine acyltransferase" evidence="5">
    <location>
        <begin position="32"/>
        <end position="89"/>
    </location>
</feature>
<protein>
    <submittedName>
        <fullName evidence="6">Peroxisomal carnitine O-octanoyltransferase</fullName>
    </submittedName>
</protein>
<dbReference type="PROSITE" id="PS00439">
    <property type="entry name" value="ACYLTRANSF_C_1"/>
    <property type="match status" value="1"/>
</dbReference>
<dbReference type="InterPro" id="IPR023213">
    <property type="entry name" value="CAT-like_dom_sf"/>
</dbReference>
<comment type="similarity">
    <text evidence="1">Belongs to the carnitine/choline acetyltransferase family.</text>
</comment>
<dbReference type="SUPFAM" id="SSF52777">
    <property type="entry name" value="CoA-dependent acyltransferases"/>
    <property type="match status" value="2"/>
</dbReference>
<sequence>MSVSKVKRSYIRDLYISSNEKTFQYEESLPSLPVPDLSQTLAKYLKSIKPFVTEEQFNNTKEIVKKFENGIGKSLQEKLCEKASKSKNWRMAIHLFNLLDAYQVIREERLRPQATRKVVKNREPHKDVDKLASYFKTKAEGSCPNHVIIMCNGHIWTITPWHSEDEAYSVPEIMHQIKYIEEQSHALGRGQEIGALTFDYRDSWAENRELLQSLSDENRRNLHLVESSMLVYSMEEKSPQSFSEHTPYDGLVTIIIGHYQHEITTEEFEGKWDGPNDVGELEVPKRLVFKLNQELLMSIGKIKVLSKAMIDGVDIRISFFNDFGKNWIKTQNLHPDSFLQCALQLAYYKLHDKFAPTYETATARQFYKGRTETCRSCTVEVVDFVKTMTSPTATVPVKRAKLIHAVNTHLNLMKECTEGQGIDRHLMGLSLIAAELGLPELEITKDPSYTLSGGGGNYVLSTSTSGYTYGLGGVAAMIKDGYGVFYAFLPDVDKIAFCLTNYKEGNTDVDKYFLSLVESFRSMKEILTLPHSTL</sequence>
<evidence type="ECO:0000256" key="3">
    <source>
        <dbReference type="ARBA" id="ARBA00023315"/>
    </source>
</evidence>
<feature type="domain" description="Choline/carnitine acyltransferase" evidence="5">
    <location>
        <begin position="243"/>
        <end position="514"/>
    </location>
</feature>
<comment type="caution">
    <text evidence="6">The sequence shown here is derived from an EMBL/GenBank/DDBJ whole genome shotgun (WGS) entry which is preliminary data.</text>
</comment>
<evidence type="ECO:0000313" key="6">
    <source>
        <dbReference type="EMBL" id="KAB7494235.1"/>
    </source>
</evidence>
<dbReference type="Proteomes" id="UP000326759">
    <property type="component" value="Unassembled WGS sequence"/>
</dbReference>
<dbReference type="OrthoDB" id="240216at2759"/>
<name>A0A5N5SJK6_9CRUS</name>
<dbReference type="PANTHER" id="PTHR22589:SF67">
    <property type="entry name" value="PEROXISOMAL CARNITINE O-OCTANOYLTRANSFERASE"/>
    <property type="match status" value="1"/>
</dbReference>
<organism evidence="6 7">
    <name type="scientific">Armadillidium nasatum</name>
    <dbReference type="NCBI Taxonomy" id="96803"/>
    <lineage>
        <taxon>Eukaryota</taxon>
        <taxon>Metazoa</taxon>
        <taxon>Ecdysozoa</taxon>
        <taxon>Arthropoda</taxon>
        <taxon>Crustacea</taxon>
        <taxon>Multicrustacea</taxon>
        <taxon>Malacostraca</taxon>
        <taxon>Eumalacostraca</taxon>
        <taxon>Peracarida</taxon>
        <taxon>Isopoda</taxon>
        <taxon>Oniscidea</taxon>
        <taxon>Crinocheta</taxon>
        <taxon>Armadillidiidae</taxon>
        <taxon>Armadillidium</taxon>
    </lineage>
</organism>
<evidence type="ECO:0000313" key="7">
    <source>
        <dbReference type="Proteomes" id="UP000326759"/>
    </source>
</evidence>
<dbReference type="InterPro" id="IPR000542">
    <property type="entry name" value="Carn_acyl_trans"/>
</dbReference>
<dbReference type="Pfam" id="PF00755">
    <property type="entry name" value="Carn_acyltransf"/>
    <property type="match status" value="3"/>
</dbReference>
<accession>A0A5N5SJK6</accession>
<evidence type="ECO:0000259" key="5">
    <source>
        <dbReference type="Pfam" id="PF00755"/>
    </source>
</evidence>